<sequence>MKQKNKNVLYVGKTKGAKMNFATRLYRHISKKASNNSNVYRCLKASTKKNEQIRVVLLNGRCQDIVDSL</sequence>
<feature type="domain" description="GIY-YIG" evidence="1">
    <location>
        <begin position="2"/>
        <end position="44"/>
    </location>
</feature>
<dbReference type="InterPro" id="IPR035901">
    <property type="entry name" value="GIY-YIG_endonuc_sf"/>
</dbReference>
<evidence type="ECO:0000313" key="3">
    <source>
        <dbReference type="Proteomes" id="UP000736328"/>
    </source>
</evidence>
<dbReference type="Proteomes" id="UP000736328">
    <property type="component" value="Unassembled WGS sequence"/>
</dbReference>
<dbReference type="Pfam" id="PF01541">
    <property type="entry name" value="GIY-YIG"/>
    <property type="match status" value="1"/>
</dbReference>
<protein>
    <submittedName>
        <fullName evidence="2">GIY-YIG nuclease family protein</fullName>
    </submittedName>
</protein>
<dbReference type="SUPFAM" id="SSF82771">
    <property type="entry name" value="GIY-YIG endonuclease"/>
    <property type="match status" value="1"/>
</dbReference>
<organism evidence="2 3">
    <name type="scientific">candidate division TA06 bacterium</name>
    <dbReference type="NCBI Taxonomy" id="2250710"/>
    <lineage>
        <taxon>Bacteria</taxon>
        <taxon>Bacteria division TA06</taxon>
    </lineage>
</organism>
<proteinExistence type="predicted"/>
<dbReference type="InterPro" id="IPR000305">
    <property type="entry name" value="GIY-YIG_endonuc"/>
</dbReference>
<dbReference type="AlphaFoldDB" id="A0A933IBW9"/>
<gene>
    <name evidence="2" type="ORF">HY768_09615</name>
</gene>
<dbReference type="EMBL" id="JACQXR010000128">
    <property type="protein sequence ID" value="MBI4727454.1"/>
    <property type="molecule type" value="Genomic_DNA"/>
</dbReference>
<name>A0A933IBW9_UNCT6</name>
<evidence type="ECO:0000313" key="2">
    <source>
        <dbReference type="EMBL" id="MBI4727454.1"/>
    </source>
</evidence>
<reference evidence="2" key="1">
    <citation type="submission" date="2020-07" db="EMBL/GenBank/DDBJ databases">
        <title>Huge and variable diversity of episymbiotic CPR bacteria and DPANN archaea in groundwater ecosystems.</title>
        <authorList>
            <person name="He C.Y."/>
            <person name="Keren R."/>
            <person name="Whittaker M."/>
            <person name="Farag I.F."/>
            <person name="Doudna J."/>
            <person name="Cate J.H.D."/>
            <person name="Banfield J.F."/>
        </authorList>
    </citation>
    <scope>NUCLEOTIDE SEQUENCE</scope>
    <source>
        <strain evidence="2">NC_groundwater_1520_Pr4_B-0.1um_53_5</strain>
    </source>
</reference>
<evidence type="ECO:0000259" key="1">
    <source>
        <dbReference type="Pfam" id="PF01541"/>
    </source>
</evidence>
<comment type="caution">
    <text evidence="2">The sequence shown here is derived from an EMBL/GenBank/DDBJ whole genome shotgun (WGS) entry which is preliminary data.</text>
</comment>
<accession>A0A933IBW9</accession>